<feature type="chain" id="PRO_5045872893" evidence="3">
    <location>
        <begin position="20"/>
        <end position="452"/>
    </location>
</feature>
<evidence type="ECO:0000256" key="2">
    <source>
        <dbReference type="SAM" id="MobiDB-lite"/>
    </source>
</evidence>
<proteinExistence type="predicted"/>
<dbReference type="InterPro" id="IPR011098">
    <property type="entry name" value="G5_dom"/>
</dbReference>
<dbReference type="PANTHER" id="PTHR35788">
    <property type="entry name" value="EXPORTED PROTEIN-RELATED"/>
    <property type="match status" value="1"/>
</dbReference>
<keyword evidence="1 3" id="KW-0732">Signal</keyword>
<dbReference type="PANTHER" id="PTHR35788:SF1">
    <property type="entry name" value="EXPORTED PROTEIN"/>
    <property type="match status" value="1"/>
</dbReference>
<reference evidence="5 6" key="1">
    <citation type="submission" date="2020-08" db="EMBL/GenBank/DDBJ databases">
        <title>A Genomic Blueprint of the Chicken Gut Microbiome.</title>
        <authorList>
            <person name="Gilroy R."/>
            <person name="Ravi A."/>
            <person name="Getino M."/>
            <person name="Pursley I."/>
            <person name="Horton D.L."/>
            <person name="Alikhan N.-F."/>
            <person name="Baker D."/>
            <person name="Gharbi K."/>
            <person name="Hall N."/>
            <person name="Watson M."/>
            <person name="Adriaenssens E.M."/>
            <person name="Foster-Nyarko E."/>
            <person name="Jarju S."/>
            <person name="Secka A."/>
            <person name="Antonio M."/>
            <person name="Oren A."/>
            <person name="Chaudhuri R."/>
            <person name="La Ragione R.M."/>
            <person name="Hildebrand F."/>
            <person name="Pallen M.J."/>
        </authorList>
    </citation>
    <scope>NUCLEOTIDE SEQUENCE [LARGE SCALE GENOMIC DNA]</scope>
    <source>
        <strain evidence="5 6">A46</strain>
    </source>
</reference>
<accession>A0ABR8Y233</accession>
<name>A0ABR8Y233_9BACL</name>
<gene>
    <name evidence="5" type="ORF">H9635_15955</name>
</gene>
<dbReference type="InterPro" id="IPR052913">
    <property type="entry name" value="Glycopeptide_resist_protein"/>
</dbReference>
<evidence type="ECO:0000313" key="6">
    <source>
        <dbReference type="Proteomes" id="UP000619101"/>
    </source>
</evidence>
<organism evidence="5 6">
    <name type="scientific">Solibacillus faecavium</name>
    <dbReference type="NCBI Taxonomy" id="2762221"/>
    <lineage>
        <taxon>Bacteria</taxon>
        <taxon>Bacillati</taxon>
        <taxon>Bacillota</taxon>
        <taxon>Bacilli</taxon>
        <taxon>Bacillales</taxon>
        <taxon>Caryophanaceae</taxon>
        <taxon>Solibacillus</taxon>
    </lineage>
</organism>
<dbReference type="Proteomes" id="UP000619101">
    <property type="component" value="Unassembled WGS sequence"/>
</dbReference>
<feature type="compositionally biased region" description="Acidic residues" evidence="2">
    <location>
        <begin position="391"/>
        <end position="401"/>
    </location>
</feature>
<dbReference type="EMBL" id="JACSPZ010000009">
    <property type="protein sequence ID" value="MBD8038248.1"/>
    <property type="molecule type" value="Genomic_DNA"/>
</dbReference>
<dbReference type="RefSeq" id="WP_191701308.1">
    <property type="nucleotide sequence ID" value="NZ_JACSPZ010000009.1"/>
</dbReference>
<protein>
    <submittedName>
        <fullName evidence="5">VanW family protein</fullName>
    </submittedName>
</protein>
<evidence type="ECO:0000313" key="5">
    <source>
        <dbReference type="EMBL" id="MBD8038248.1"/>
    </source>
</evidence>
<feature type="compositionally biased region" description="Low complexity" evidence="2">
    <location>
        <begin position="419"/>
        <end position="428"/>
    </location>
</feature>
<feature type="signal peptide" evidence="3">
    <location>
        <begin position="1"/>
        <end position="19"/>
    </location>
</feature>
<dbReference type="Pfam" id="PF04294">
    <property type="entry name" value="VanW"/>
    <property type="match status" value="1"/>
</dbReference>
<feature type="domain" description="G5" evidence="4">
    <location>
        <begin position="303"/>
        <end position="375"/>
    </location>
</feature>
<dbReference type="InterPro" id="IPR007391">
    <property type="entry name" value="Vancomycin_resist_VanW"/>
</dbReference>
<keyword evidence="6" id="KW-1185">Reference proteome</keyword>
<evidence type="ECO:0000259" key="4">
    <source>
        <dbReference type="SMART" id="SM01208"/>
    </source>
</evidence>
<sequence length="452" mass="49702">MKKVLRSMVLLMLMVTVLAFGVPHFIASSNTPTTDNSQGSTIGGMNVGGLKGEELKAALKIAVNDWYTQNLIVSDGGTSIEVSSSTFQFDIESTVNSFEDNYRKPWYAIWEDETAVHLPLSILPSEIVKNEISNISTWDTDSTYERVELNASYLKTDEVEAVVNDLSILETDRISLSVETIPESAMGINELVDALNDTVIDPQIQFSMLEKVGETINLANREAINFIASTIYNAALNINGEILERHSQNEIPIYLKPGLEAKVDAFANEDLKFINTSTKPVVLKLSIDEGKLQTEIYTPAKETEVSVSVSNDEEIQPRTITRYSEELAIGQTEQLQEGVGGLRVSIYRTVFGEQQLVSRDYYPPVNRVIVKSSQQPEIQGSAVDMNNEPNDSIDLDGDGFPDEVGNGGNPPISNPQNTNSNESSSESQNQDESEDNLPPGSYYDKGGNLITP</sequence>
<dbReference type="Gene3D" id="2.20.230.10">
    <property type="entry name" value="Resuscitation-promoting factor rpfb"/>
    <property type="match status" value="1"/>
</dbReference>
<evidence type="ECO:0000256" key="1">
    <source>
        <dbReference type="ARBA" id="ARBA00022729"/>
    </source>
</evidence>
<comment type="caution">
    <text evidence="5">The sequence shown here is derived from an EMBL/GenBank/DDBJ whole genome shotgun (WGS) entry which is preliminary data.</text>
</comment>
<dbReference type="Pfam" id="PF07501">
    <property type="entry name" value="G5"/>
    <property type="match status" value="1"/>
</dbReference>
<feature type="region of interest" description="Disordered" evidence="2">
    <location>
        <begin position="374"/>
        <end position="452"/>
    </location>
</feature>
<evidence type="ECO:0000256" key="3">
    <source>
        <dbReference type="SAM" id="SignalP"/>
    </source>
</evidence>
<dbReference type="SMART" id="SM01208">
    <property type="entry name" value="G5"/>
    <property type="match status" value="1"/>
</dbReference>